<keyword evidence="2" id="KW-1185">Reference proteome</keyword>
<proteinExistence type="predicted"/>
<dbReference type="AlphaFoldDB" id="A0A3A1N5E1"/>
<dbReference type="EMBL" id="QXFH01000077">
    <property type="protein sequence ID" value="RIV30486.1"/>
    <property type="molecule type" value="Genomic_DNA"/>
</dbReference>
<comment type="caution">
    <text evidence="1">The sequence shown here is derived from an EMBL/GenBank/DDBJ whole genome shotgun (WGS) entry which is preliminary data.</text>
</comment>
<dbReference type="Pfam" id="PF13618">
    <property type="entry name" value="Gluconate_2-dh3"/>
    <property type="match status" value="1"/>
</dbReference>
<evidence type="ECO:0000313" key="1">
    <source>
        <dbReference type="EMBL" id="RIV30486.1"/>
    </source>
</evidence>
<dbReference type="InterPro" id="IPR027056">
    <property type="entry name" value="Gluconate_2DH_su3"/>
</dbReference>
<dbReference type="PROSITE" id="PS51257">
    <property type="entry name" value="PROKAR_LIPOPROTEIN"/>
    <property type="match status" value="1"/>
</dbReference>
<protein>
    <submittedName>
        <fullName evidence="1">Gluconate 2-dehydrogenase subunit 3 family protein</fullName>
    </submittedName>
</protein>
<accession>A0A3A1N5E1</accession>
<sequence>MDRRKALKFTGSMAAAAVAGPSLLTLLQSCKNESRVDWQPQFLTMDEAAFVSKIVDMILPRTETPGALDVKVDIFIDKVYTYLYDTNGQNNVQKEIKKFNDDCRNNYGDAFVSLSESDQIKALQKAEENSGQFGSSVWGTAIGNPEPVGFYRSLKSTALWGYFTSEQIGKNVLNYDPIPGAYHGCLNLDEVGNKWSL</sequence>
<dbReference type="OrthoDB" id="6385145at2"/>
<dbReference type="RefSeq" id="WP_119609174.1">
    <property type="nucleotide sequence ID" value="NZ_JBAJAB010000002.1"/>
</dbReference>
<organism evidence="1 2">
    <name type="scientific">Flagellimonas lutimaris</name>
    <dbReference type="NCBI Taxonomy" id="475082"/>
    <lineage>
        <taxon>Bacteria</taxon>
        <taxon>Pseudomonadati</taxon>
        <taxon>Bacteroidota</taxon>
        <taxon>Flavobacteriia</taxon>
        <taxon>Flavobacteriales</taxon>
        <taxon>Flavobacteriaceae</taxon>
        <taxon>Flagellimonas</taxon>
    </lineage>
</organism>
<evidence type="ECO:0000313" key="2">
    <source>
        <dbReference type="Proteomes" id="UP000266067"/>
    </source>
</evidence>
<gene>
    <name evidence="1" type="ORF">D2V08_15445</name>
</gene>
<reference evidence="1 2" key="1">
    <citation type="submission" date="2018-08" db="EMBL/GenBank/DDBJ databases">
        <title>Proposal of Muricauda 72 sp.nov. and Muricauda NH166 sp.nov., isolated from seawater.</title>
        <authorList>
            <person name="Cheng H."/>
            <person name="Wu Y.-H."/>
            <person name="Guo L.-L."/>
            <person name="Xu X.-W."/>
        </authorList>
    </citation>
    <scope>NUCLEOTIDE SEQUENCE [LARGE SCALE GENOMIC DNA]</scope>
    <source>
        <strain evidence="1 2">KCTC 22173</strain>
    </source>
</reference>
<name>A0A3A1N5E1_9FLAO</name>
<dbReference type="Proteomes" id="UP000266067">
    <property type="component" value="Unassembled WGS sequence"/>
</dbReference>